<dbReference type="Gene3D" id="3.30.530.20">
    <property type="match status" value="1"/>
</dbReference>
<sequence>MDPETFRTRTTRHPGPGGKPLLRFTHDYPDPPERIWRAITDSEEHSSWFGFPVDVEPVEGGTVTVTFSPDMVERARVVEVDEPRRFVYAGRGDAYRWLLSPHGDGCRLVLENEVGDPGHLPQSAAGFHLALDKMGELLDREAGRPAPHGGPLSFDDLVKHYSELPEQPN</sequence>
<evidence type="ECO:0000259" key="3">
    <source>
        <dbReference type="Pfam" id="PF08327"/>
    </source>
</evidence>
<feature type="region of interest" description="Disordered" evidence="2">
    <location>
        <begin position="1"/>
        <end position="20"/>
    </location>
</feature>
<name>A0A1C4W0E2_9ACTN</name>
<evidence type="ECO:0000256" key="1">
    <source>
        <dbReference type="ARBA" id="ARBA00006817"/>
    </source>
</evidence>
<reference evidence="5" key="1">
    <citation type="submission" date="2016-06" db="EMBL/GenBank/DDBJ databases">
        <authorList>
            <person name="Varghese N."/>
            <person name="Submissions Spin"/>
        </authorList>
    </citation>
    <scope>NUCLEOTIDE SEQUENCE [LARGE SCALE GENOMIC DNA]</scope>
    <source>
        <strain evidence="5">DSM 45246</strain>
    </source>
</reference>
<feature type="domain" description="Activator of Hsp90 ATPase homologue 1/2-like C-terminal" evidence="3">
    <location>
        <begin position="31"/>
        <end position="138"/>
    </location>
</feature>
<dbReference type="Proteomes" id="UP000199629">
    <property type="component" value="Unassembled WGS sequence"/>
</dbReference>
<evidence type="ECO:0000313" key="5">
    <source>
        <dbReference type="Proteomes" id="UP000199629"/>
    </source>
</evidence>
<dbReference type="InterPro" id="IPR023393">
    <property type="entry name" value="START-like_dom_sf"/>
</dbReference>
<proteinExistence type="inferred from homology"/>
<feature type="region of interest" description="Disordered" evidence="2">
    <location>
        <begin position="140"/>
        <end position="169"/>
    </location>
</feature>
<dbReference type="RefSeq" id="WP_091261669.1">
    <property type="nucleotide sequence ID" value="NZ_FMCS01000003.1"/>
</dbReference>
<comment type="similarity">
    <text evidence="1">Belongs to the AHA1 family.</text>
</comment>
<dbReference type="Pfam" id="PF08327">
    <property type="entry name" value="AHSA1"/>
    <property type="match status" value="1"/>
</dbReference>
<protein>
    <submittedName>
        <fullName evidence="4">Uncharacterized conserved protein YndB, AHSA1/START domain</fullName>
    </submittedName>
</protein>
<dbReference type="SUPFAM" id="SSF55961">
    <property type="entry name" value="Bet v1-like"/>
    <property type="match status" value="1"/>
</dbReference>
<dbReference type="InterPro" id="IPR013538">
    <property type="entry name" value="ASHA1/2-like_C"/>
</dbReference>
<gene>
    <name evidence="4" type="ORF">GA0070214_10382</name>
</gene>
<organism evidence="4 5">
    <name type="scientific">Micromonospora chaiyaphumensis</name>
    <dbReference type="NCBI Taxonomy" id="307119"/>
    <lineage>
        <taxon>Bacteria</taxon>
        <taxon>Bacillati</taxon>
        <taxon>Actinomycetota</taxon>
        <taxon>Actinomycetes</taxon>
        <taxon>Micromonosporales</taxon>
        <taxon>Micromonosporaceae</taxon>
        <taxon>Micromonospora</taxon>
    </lineage>
</organism>
<accession>A0A1C4W0E2</accession>
<evidence type="ECO:0000313" key="4">
    <source>
        <dbReference type="EMBL" id="SCE89595.1"/>
    </source>
</evidence>
<dbReference type="EMBL" id="FMCS01000003">
    <property type="protein sequence ID" value="SCE89595.1"/>
    <property type="molecule type" value="Genomic_DNA"/>
</dbReference>
<keyword evidence="5" id="KW-1185">Reference proteome</keyword>
<dbReference type="AlphaFoldDB" id="A0A1C4W0E2"/>
<evidence type="ECO:0000256" key="2">
    <source>
        <dbReference type="SAM" id="MobiDB-lite"/>
    </source>
</evidence>